<evidence type="ECO:0000313" key="4">
    <source>
        <dbReference type="EnsemblMetazoa" id="G29882.1:cds"/>
    </source>
</evidence>
<evidence type="ECO:0000256" key="2">
    <source>
        <dbReference type="SAM" id="SignalP"/>
    </source>
</evidence>
<feature type="compositionally biased region" description="Basic residues" evidence="1">
    <location>
        <begin position="423"/>
        <end position="433"/>
    </location>
</feature>
<reference evidence="4" key="1">
    <citation type="submission" date="2022-08" db="UniProtKB">
        <authorList>
            <consortium name="EnsemblMetazoa"/>
        </authorList>
    </citation>
    <scope>IDENTIFICATION</scope>
    <source>
        <strain evidence="4">05x7-T-G4-1.051#20</strain>
    </source>
</reference>
<dbReference type="Gene3D" id="2.170.140.10">
    <property type="entry name" value="Chitin binding domain"/>
    <property type="match status" value="1"/>
</dbReference>
<dbReference type="GO" id="GO:0005576">
    <property type="term" value="C:extracellular region"/>
    <property type="evidence" value="ECO:0007669"/>
    <property type="project" value="InterPro"/>
</dbReference>
<dbReference type="PROSITE" id="PS50940">
    <property type="entry name" value="CHIT_BIND_II"/>
    <property type="match status" value="1"/>
</dbReference>
<protein>
    <recommendedName>
        <fullName evidence="3">Chitin-binding type-2 domain-containing protein</fullName>
    </recommendedName>
</protein>
<feature type="region of interest" description="Disordered" evidence="1">
    <location>
        <begin position="292"/>
        <end position="319"/>
    </location>
</feature>
<feature type="compositionally biased region" description="Polar residues" evidence="1">
    <location>
        <begin position="192"/>
        <end position="206"/>
    </location>
</feature>
<keyword evidence="5" id="KW-1185">Reference proteome</keyword>
<feature type="compositionally biased region" description="Basic and acidic residues" evidence="1">
    <location>
        <begin position="434"/>
        <end position="445"/>
    </location>
</feature>
<feature type="region of interest" description="Disordered" evidence="1">
    <location>
        <begin position="180"/>
        <end position="222"/>
    </location>
</feature>
<dbReference type="Proteomes" id="UP000005408">
    <property type="component" value="Unassembled WGS sequence"/>
</dbReference>
<sequence>MIYFITVVFLTSIRAQILYETDYQQYSLLNRKSKEVSVQYLLSETETFLKKKTSDLQKLVDIKEEAYNDLLMIYSQGKIPNDTTIDEVCIRHPNLIIKNADDCHRYYNCSGEDPGLSGWVFYDFWPSKYKHECHYPLMFSDVTMRCEHYTVVNCGTRFKPTWECQAINPTYLKTILTHRRPPPRKEAKRGATATNSEGQEIFKSTTPLPPTEMDRKPSVSDDIGQQNEIFNADLSSSELYIPPSPSRSTLYTTSTHNTCDGCFTNSDMSPAKHAFITAVTCTSPAPLPTCTPDSNRRTTDVHSTSTCRIPRSPAAPGPTVSTVSIQHTSVSLPLEPIPILQENDVQEGVQVMFFYDEPETLIMAIEDNEIHQILQERDILFRLQSECPYYTDIVKYLTDGSLPKERILRKKEVKGEECVPKGTPKRTGSRRPKAPLEFRPARGFP</sequence>
<dbReference type="GO" id="GO:0008061">
    <property type="term" value="F:chitin binding"/>
    <property type="evidence" value="ECO:0007669"/>
    <property type="project" value="InterPro"/>
</dbReference>
<evidence type="ECO:0000259" key="3">
    <source>
        <dbReference type="PROSITE" id="PS50940"/>
    </source>
</evidence>
<dbReference type="AlphaFoldDB" id="A0A8W8LZV7"/>
<feature type="region of interest" description="Disordered" evidence="1">
    <location>
        <begin position="413"/>
        <end position="445"/>
    </location>
</feature>
<keyword evidence="2" id="KW-0732">Signal</keyword>
<feature type="chain" id="PRO_5036454678" description="Chitin-binding type-2 domain-containing protein" evidence="2">
    <location>
        <begin position="16"/>
        <end position="445"/>
    </location>
</feature>
<name>A0A8W8LZV7_MAGGI</name>
<proteinExistence type="predicted"/>
<accession>A0A8W8LZV7</accession>
<organism evidence="4 5">
    <name type="scientific">Magallana gigas</name>
    <name type="common">Pacific oyster</name>
    <name type="synonym">Crassostrea gigas</name>
    <dbReference type="NCBI Taxonomy" id="29159"/>
    <lineage>
        <taxon>Eukaryota</taxon>
        <taxon>Metazoa</taxon>
        <taxon>Spiralia</taxon>
        <taxon>Lophotrochozoa</taxon>
        <taxon>Mollusca</taxon>
        <taxon>Bivalvia</taxon>
        <taxon>Autobranchia</taxon>
        <taxon>Pteriomorphia</taxon>
        <taxon>Ostreida</taxon>
        <taxon>Ostreoidea</taxon>
        <taxon>Ostreidae</taxon>
        <taxon>Magallana</taxon>
    </lineage>
</organism>
<dbReference type="EnsemblMetazoa" id="G29882.1">
    <property type="protein sequence ID" value="G29882.1:cds"/>
    <property type="gene ID" value="G29882"/>
</dbReference>
<evidence type="ECO:0000313" key="5">
    <source>
        <dbReference type="Proteomes" id="UP000005408"/>
    </source>
</evidence>
<feature type="domain" description="Chitin-binding type-2" evidence="3">
    <location>
        <begin position="86"/>
        <end position="156"/>
    </location>
</feature>
<evidence type="ECO:0000256" key="1">
    <source>
        <dbReference type="SAM" id="MobiDB-lite"/>
    </source>
</evidence>
<dbReference type="InterPro" id="IPR002557">
    <property type="entry name" value="Chitin-bd_dom"/>
</dbReference>
<feature type="signal peptide" evidence="2">
    <location>
        <begin position="1"/>
        <end position="15"/>
    </location>
</feature>